<evidence type="ECO:0000256" key="1">
    <source>
        <dbReference type="ARBA" id="ARBA00004167"/>
    </source>
</evidence>
<keyword evidence="5" id="KW-0130">Cell adhesion</keyword>
<name>A0A8X6PTX9_NEPPI</name>
<accession>A0A8X6PTX9</accession>
<feature type="transmembrane region" description="Helical" evidence="11">
    <location>
        <begin position="173"/>
        <end position="198"/>
    </location>
</feature>
<keyword evidence="3" id="KW-0732">Signal</keyword>
<sequence length="363" mass="40502">MEGSTWQEIRLKGDNKEYLLQDLQCGTKYYCYIVAFNSAGRGNNSETISVKTDGNAPIAPDKRFLLSLNYTTLLVNLNSWHNGGCPIRFFVIQYKANGQQDWTLVSNNIIPEQQNITVMDLIPGTWYSLLMTARNDAGSTDAEYVFATMTPTGEYPPRPSEVSDVGGSFYRHLLITVPVVSSAVVLIVVLCVVCLITRRRTTVRRTLSTDEYPPRPSEVSDVGGSFYRHLLITVPVVSSAVVLIVVLCVVCLITRRRTTVRRTLSTDVTESNDPVKPESMPLSSTYETGQEPAYFPAPYAASRVPGYNRESCVHPGMGNQQNMGTFGSSRSGYTYDIPYPPRKVGLNYLQIKLKIQKYIQICM</sequence>
<evidence type="ECO:0000256" key="9">
    <source>
        <dbReference type="ARBA" id="ARBA00023319"/>
    </source>
</evidence>
<dbReference type="GO" id="GO:0007156">
    <property type="term" value="P:homophilic cell adhesion via plasma membrane adhesion molecules"/>
    <property type="evidence" value="ECO:0007669"/>
    <property type="project" value="TreeGrafter"/>
</dbReference>
<evidence type="ECO:0000256" key="3">
    <source>
        <dbReference type="ARBA" id="ARBA00022729"/>
    </source>
</evidence>
<dbReference type="PANTHER" id="PTHR13817:SF102">
    <property type="entry name" value="DOWN SYNDROME CELL ADHESION MOLECULE-LIKE PROTEIN DSCAM2"/>
    <property type="match status" value="1"/>
</dbReference>
<dbReference type="GO" id="GO:0007416">
    <property type="term" value="P:synapse assembly"/>
    <property type="evidence" value="ECO:0007669"/>
    <property type="project" value="TreeGrafter"/>
</dbReference>
<evidence type="ECO:0000256" key="6">
    <source>
        <dbReference type="ARBA" id="ARBA00022989"/>
    </source>
</evidence>
<dbReference type="PANTHER" id="PTHR13817">
    <property type="entry name" value="TITIN"/>
    <property type="match status" value="1"/>
</dbReference>
<keyword evidence="14" id="KW-1185">Reference proteome</keyword>
<feature type="region of interest" description="Disordered" evidence="10">
    <location>
        <begin position="265"/>
        <end position="287"/>
    </location>
</feature>
<keyword evidence="9" id="KW-0393">Immunoglobulin domain</keyword>
<keyword evidence="4" id="KW-0677">Repeat</keyword>
<dbReference type="SUPFAM" id="SSF49265">
    <property type="entry name" value="Fibronectin type III"/>
    <property type="match status" value="1"/>
</dbReference>
<evidence type="ECO:0000256" key="5">
    <source>
        <dbReference type="ARBA" id="ARBA00022889"/>
    </source>
</evidence>
<evidence type="ECO:0000256" key="7">
    <source>
        <dbReference type="ARBA" id="ARBA00023136"/>
    </source>
</evidence>
<organism evidence="13 14">
    <name type="scientific">Nephila pilipes</name>
    <name type="common">Giant wood spider</name>
    <name type="synonym">Nephila maculata</name>
    <dbReference type="NCBI Taxonomy" id="299642"/>
    <lineage>
        <taxon>Eukaryota</taxon>
        <taxon>Metazoa</taxon>
        <taxon>Ecdysozoa</taxon>
        <taxon>Arthropoda</taxon>
        <taxon>Chelicerata</taxon>
        <taxon>Arachnida</taxon>
        <taxon>Araneae</taxon>
        <taxon>Araneomorphae</taxon>
        <taxon>Entelegynae</taxon>
        <taxon>Araneoidea</taxon>
        <taxon>Nephilidae</taxon>
        <taxon>Nephila</taxon>
    </lineage>
</organism>
<dbReference type="InterPro" id="IPR013783">
    <property type="entry name" value="Ig-like_fold"/>
</dbReference>
<dbReference type="GO" id="GO:0016020">
    <property type="term" value="C:membrane"/>
    <property type="evidence" value="ECO:0007669"/>
    <property type="project" value="UniProtKB-SubCell"/>
</dbReference>
<feature type="domain" description="Fibronectin type-III" evidence="12">
    <location>
        <begin position="1"/>
        <end position="55"/>
    </location>
</feature>
<feature type="transmembrane region" description="Helical" evidence="11">
    <location>
        <begin position="230"/>
        <end position="253"/>
    </location>
</feature>
<proteinExistence type="predicted"/>
<dbReference type="Proteomes" id="UP000887013">
    <property type="component" value="Unassembled WGS sequence"/>
</dbReference>
<comment type="caution">
    <text evidence="13">The sequence shown here is derived from an EMBL/GenBank/DDBJ whole genome shotgun (WGS) entry which is preliminary data.</text>
</comment>
<protein>
    <submittedName>
        <fullName evidence="13">Down syndrome cell adhesion molecule-like protein Dscam2</fullName>
    </submittedName>
</protein>
<evidence type="ECO:0000256" key="4">
    <source>
        <dbReference type="ARBA" id="ARBA00022737"/>
    </source>
</evidence>
<keyword evidence="7 11" id="KW-0472">Membrane</keyword>
<evidence type="ECO:0000256" key="11">
    <source>
        <dbReference type="SAM" id="Phobius"/>
    </source>
</evidence>
<dbReference type="EMBL" id="BMAW01118679">
    <property type="protein sequence ID" value="GFT81059.1"/>
    <property type="molecule type" value="Genomic_DNA"/>
</dbReference>
<dbReference type="InterPro" id="IPR056754">
    <property type="entry name" value="DSCAM/DSCAML_C"/>
</dbReference>
<dbReference type="CDD" id="cd00063">
    <property type="entry name" value="FN3"/>
    <property type="match status" value="2"/>
</dbReference>
<evidence type="ECO:0000256" key="10">
    <source>
        <dbReference type="SAM" id="MobiDB-lite"/>
    </source>
</evidence>
<dbReference type="InterPro" id="IPR003961">
    <property type="entry name" value="FN3_dom"/>
</dbReference>
<dbReference type="OrthoDB" id="6425304at2759"/>
<dbReference type="AlphaFoldDB" id="A0A8X6PTX9"/>
<evidence type="ECO:0000313" key="13">
    <source>
        <dbReference type="EMBL" id="GFT81059.1"/>
    </source>
</evidence>
<dbReference type="FunFam" id="2.60.40.10:FF:000678">
    <property type="entry name" value="Down syndrome cell adhesion molecule-like protein Dscam2"/>
    <property type="match status" value="1"/>
</dbReference>
<dbReference type="Gene3D" id="2.60.40.10">
    <property type="entry name" value="Immunoglobulins"/>
    <property type="match status" value="2"/>
</dbReference>
<dbReference type="InterPro" id="IPR036116">
    <property type="entry name" value="FN3_sf"/>
</dbReference>
<gene>
    <name evidence="13" type="primary">Dscam2</name>
    <name evidence="13" type="ORF">NPIL_671133</name>
</gene>
<feature type="domain" description="Fibronectin type-III" evidence="12">
    <location>
        <begin position="59"/>
        <end position="153"/>
    </location>
</feature>
<keyword evidence="8" id="KW-1015">Disulfide bond</keyword>
<comment type="subcellular location">
    <subcellularLocation>
        <location evidence="1">Membrane</location>
        <topology evidence="1">Single-pass membrane protein</topology>
    </subcellularLocation>
</comment>
<dbReference type="Pfam" id="PF25059">
    <property type="entry name" value="FN3_DSCAM-DSCAML_C"/>
    <property type="match status" value="1"/>
</dbReference>
<evidence type="ECO:0000256" key="2">
    <source>
        <dbReference type="ARBA" id="ARBA00022692"/>
    </source>
</evidence>
<evidence type="ECO:0000259" key="12">
    <source>
        <dbReference type="PROSITE" id="PS50853"/>
    </source>
</evidence>
<dbReference type="GO" id="GO:0045202">
    <property type="term" value="C:synapse"/>
    <property type="evidence" value="ECO:0007669"/>
    <property type="project" value="TreeGrafter"/>
</dbReference>
<dbReference type="PROSITE" id="PS50853">
    <property type="entry name" value="FN3"/>
    <property type="match status" value="2"/>
</dbReference>
<keyword evidence="2 11" id="KW-0812">Transmembrane</keyword>
<dbReference type="InterPro" id="IPR050964">
    <property type="entry name" value="Striated_Muscle_Regulatory"/>
</dbReference>
<evidence type="ECO:0000256" key="8">
    <source>
        <dbReference type="ARBA" id="ARBA00023157"/>
    </source>
</evidence>
<reference evidence="13" key="1">
    <citation type="submission" date="2020-08" db="EMBL/GenBank/DDBJ databases">
        <title>Multicomponent nature underlies the extraordinary mechanical properties of spider dragline silk.</title>
        <authorList>
            <person name="Kono N."/>
            <person name="Nakamura H."/>
            <person name="Mori M."/>
            <person name="Yoshida Y."/>
            <person name="Ohtoshi R."/>
            <person name="Malay A.D."/>
            <person name="Moran D.A.P."/>
            <person name="Tomita M."/>
            <person name="Numata K."/>
            <person name="Arakawa K."/>
        </authorList>
    </citation>
    <scope>NUCLEOTIDE SEQUENCE</scope>
</reference>
<evidence type="ECO:0000313" key="14">
    <source>
        <dbReference type="Proteomes" id="UP000887013"/>
    </source>
</evidence>
<keyword evidence="6 11" id="KW-1133">Transmembrane helix</keyword>